<dbReference type="Pfam" id="PF05160">
    <property type="entry name" value="DSS1_SEM1"/>
    <property type="match status" value="1"/>
</dbReference>
<keyword evidence="2" id="KW-0539">Nucleus</keyword>
<dbReference type="InterPro" id="IPR007834">
    <property type="entry name" value="DSS1_SEM1"/>
</dbReference>
<dbReference type="AlphaFoldDB" id="A0A261Y0W0"/>
<dbReference type="Proteomes" id="UP000242875">
    <property type="component" value="Unassembled WGS sequence"/>
</dbReference>
<evidence type="ECO:0000256" key="1">
    <source>
        <dbReference type="ARBA" id="ARBA00034491"/>
    </source>
</evidence>
<dbReference type="GO" id="GO:0043248">
    <property type="term" value="P:proteasome assembly"/>
    <property type="evidence" value="ECO:0007669"/>
    <property type="project" value="UniProtKB-UniRule"/>
</dbReference>
<evidence type="ECO:0000256" key="2">
    <source>
        <dbReference type="RuleBase" id="RU369057"/>
    </source>
</evidence>
<dbReference type="EMBL" id="MVBO01000047">
    <property type="protein sequence ID" value="OZJ04265.1"/>
    <property type="molecule type" value="Genomic_DNA"/>
</dbReference>
<dbReference type="PANTHER" id="PTHR16771:SF0">
    <property type="entry name" value="26S PROTEASOME COMPLEX SUBUNIT SEM1"/>
    <property type="match status" value="1"/>
</dbReference>
<dbReference type="SMART" id="SM01385">
    <property type="entry name" value="DSS1_SEM1"/>
    <property type="match status" value="1"/>
</dbReference>
<dbReference type="GO" id="GO:0006406">
    <property type="term" value="P:mRNA export from nucleus"/>
    <property type="evidence" value="ECO:0007669"/>
    <property type="project" value="UniProtKB-UniRule"/>
</dbReference>
<reference evidence="4 5" key="1">
    <citation type="journal article" date="2017" name="Mycologia">
        <title>Bifiguratus adelaidae, gen. et sp. nov., a new member of Mucoromycotina in endophytic and soil-dwelling habitats.</title>
        <authorList>
            <person name="Torres-Cruz T.J."/>
            <person name="Billingsley Tobias T.L."/>
            <person name="Almatruk M."/>
            <person name="Hesse C."/>
            <person name="Kuske C.R."/>
            <person name="Desiro A."/>
            <person name="Benucci G.M."/>
            <person name="Bonito G."/>
            <person name="Stajich J.E."/>
            <person name="Dunlap C."/>
            <person name="Arnold A.E."/>
            <person name="Porras-Alfaro A."/>
        </authorList>
    </citation>
    <scope>NUCLEOTIDE SEQUENCE [LARGE SCALE GENOMIC DNA]</scope>
    <source>
        <strain evidence="4 5">AZ0501</strain>
    </source>
</reference>
<comment type="subcellular location">
    <subcellularLocation>
        <location evidence="2">Nucleus</location>
    </subcellularLocation>
</comment>
<gene>
    <name evidence="4" type="ORF">BZG36_02471</name>
</gene>
<dbReference type="PANTHER" id="PTHR16771">
    <property type="entry name" value="26 PROTEASOME COMPLEX SUBUNIT DSS1"/>
    <property type="match status" value="1"/>
</dbReference>
<proteinExistence type="inferred from homology"/>
<organism evidence="4 5">
    <name type="scientific">Bifiguratus adelaidae</name>
    <dbReference type="NCBI Taxonomy" id="1938954"/>
    <lineage>
        <taxon>Eukaryota</taxon>
        <taxon>Fungi</taxon>
        <taxon>Fungi incertae sedis</taxon>
        <taxon>Mucoromycota</taxon>
        <taxon>Mucoromycotina</taxon>
        <taxon>Endogonomycetes</taxon>
        <taxon>Endogonales</taxon>
        <taxon>Endogonales incertae sedis</taxon>
        <taxon>Bifiguratus</taxon>
    </lineage>
</organism>
<feature type="compositionally biased region" description="Acidic residues" evidence="3">
    <location>
        <begin position="25"/>
        <end position="60"/>
    </location>
</feature>
<dbReference type="GO" id="GO:0005634">
    <property type="term" value="C:nucleus"/>
    <property type="evidence" value="ECO:0007669"/>
    <property type="project" value="UniProtKB-SubCell"/>
</dbReference>
<feature type="compositionally biased region" description="Polar residues" evidence="3">
    <location>
        <begin position="1"/>
        <end position="11"/>
    </location>
</feature>
<evidence type="ECO:0000256" key="3">
    <source>
        <dbReference type="SAM" id="MobiDB-lite"/>
    </source>
</evidence>
<dbReference type="GO" id="GO:0000724">
    <property type="term" value="P:double-strand break repair via homologous recombination"/>
    <property type="evidence" value="ECO:0007669"/>
    <property type="project" value="TreeGrafter"/>
</dbReference>
<evidence type="ECO:0000313" key="4">
    <source>
        <dbReference type="EMBL" id="OZJ04265.1"/>
    </source>
</evidence>
<keyword evidence="5" id="KW-1185">Reference proteome</keyword>
<comment type="caution">
    <text evidence="4">The sequence shown here is derived from an EMBL/GenBank/DDBJ whole genome shotgun (WGS) entry which is preliminary data.</text>
</comment>
<dbReference type="GO" id="GO:0008541">
    <property type="term" value="C:proteasome regulatory particle, lid subcomplex"/>
    <property type="evidence" value="ECO:0007669"/>
    <property type="project" value="UniProtKB-UniRule"/>
</dbReference>
<feature type="region of interest" description="Disordered" evidence="3">
    <location>
        <begin position="1"/>
        <end position="60"/>
    </location>
</feature>
<keyword evidence="2" id="KW-0647">Proteasome</keyword>
<comment type="function">
    <text evidence="2">Component of the 26S proteasome, a multiprotein complex involved in the ATP-dependent degradation of ubiquitinated proteins.</text>
</comment>
<protein>
    <recommendedName>
        <fullName evidence="2">26S proteasome complex subunit SEM1</fullName>
    </recommendedName>
</protein>
<accession>A0A261Y0W0</accession>
<sequence length="84" mass="9289">MAETTTATITGNEDGKATQPQLGALEEDDEFEEFEAEDWGTSEEDPQEAEAWENDWDDDDVEDDFSLQLKEELAKASQGVSSAV</sequence>
<name>A0A261Y0W0_9FUNG</name>
<evidence type="ECO:0000313" key="5">
    <source>
        <dbReference type="Proteomes" id="UP000242875"/>
    </source>
</evidence>
<comment type="similarity">
    <text evidence="1 2">Belongs to the DSS1/SEM1 family.</text>
</comment>